<dbReference type="RefSeq" id="WP_272133978.1">
    <property type="nucleotide sequence ID" value="NZ_JAQLOI010000001.1"/>
</dbReference>
<comment type="caution">
    <text evidence="6">The sequence shown here is derived from an EMBL/GenBank/DDBJ whole genome shotgun (WGS) entry which is preliminary data.</text>
</comment>
<dbReference type="SUPFAM" id="SSF46785">
    <property type="entry name" value="Winged helix' DNA-binding domain"/>
    <property type="match status" value="1"/>
</dbReference>
<evidence type="ECO:0000256" key="1">
    <source>
        <dbReference type="ARBA" id="ARBA00009437"/>
    </source>
</evidence>
<keyword evidence="7" id="KW-1185">Reference proteome</keyword>
<dbReference type="InterPro" id="IPR058163">
    <property type="entry name" value="LysR-type_TF_proteobact-type"/>
</dbReference>
<evidence type="ECO:0000313" key="6">
    <source>
        <dbReference type="EMBL" id="MDB1123422.1"/>
    </source>
</evidence>
<dbReference type="PANTHER" id="PTHR30537:SF5">
    <property type="entry name" value="HTH-TYPE TRANSCRIPTIONAL ACTIVATOR TTDR-RELATED"/>
    <property type="match status" value="1"/>
</dbReference>
<dbReference type="Proteomes" id="UP001210678">
    <property type="component" value="Unassembled WGS sequence"/>
</dbReference>
<dbReference type="EMBL" id="JAQLOI010000001">
    <property type="protein sequence ID" value="MDB1123422.1"/>
    <property type="molecule type" value="Genomic_DNA"/>
</dbReference>
<dbReference type="SUPFAM" id="SSF53850">
    <property type="entry name" value="Periplasmic binding protein-like II"/>
    <property type="match status" value="1"/>
</dbReference>
<dbReference type="InterPro" id="IPR036388">
    <property type="entry name" value="WH-like_DNA-bd_sf"/>
</dbReference>
<dbReference type="Gene3D" id="3.40.190.290">
    <property type="match status" value="1"/>
</dbReference>
<keyword evidence="4" id="KW-0804">Transcription</keyword>
<name>A0ABT4YPV0_9VIBR</name>
<accession>A0ABT4YPV0</accession>
<gene>
    <name evidence="6" type="ORF">PGX00_07005</name>
</gene>
<proteinExistence type="inferred from homology"/>
<evidence type="ECO:0000256" key="3">
    <source>
        <dbReference type="ARBA" id="ARBA00023125"/>
    </source>
</evidence>
<dbReference type="Pfam" id="PF00126">
    <property type="entry name" value="HTH_1"/>
    <property type="match status" value="1"/>
</dbReference>
<dbReference type="PROSITE" id="PS50931">
    <property type="entry name" value="HTH_LYSR"/>
    <property type="match status" value="1"/>
</dbReference>
<evidence type="ECO:0000256" key="2">
    <source>
        <dbReference type="ARBA" id="ARBA00023015"/>
    </source>
</evidence>
<comment type="similarity">
    <text evidence="1">Belongs to the LysR transcriptional regulatory family.</text>
</comment>
<dbReference type="InterPro" id="IPR036390">
    <property type="entry name" value="WH_DNA-bd_sf"/>
</dbReference>
<sequence length="323" mass="35989">MLEHTRHLAVFAVVAEVGSFRGAAKRLGISPAAVSGHVTQLEESLNVALIYRSTRKLWLTDLGRKVASEGQAILDAELAAIDIVEEHNRTPKGKLRVSVPSWLQNGRFVDDIARFSTIYPETEIDLTFSDSNADLIGEGIDLALRVGPVADSALKCRHLLSIQELLVASPSYLKGKPPLMTPDNLEKHRFVSFAAMQLNPVFISKKPEKKSYQKVSIKSQFSVESVHFAYKFALSGVGLAIIPDLLAERHIKDGELIELLPEWRLQAKEILAIWPANAGKWSPARILVDFLVQDLIEYGEQDELTRRHLPKSKHLADTYQQGE</sequence>
<evidence type="ECO:0000313" key="7">
    <source>
        <dbReference type="Proteomes" id="UP001210678"/>
    </source>
</evidence>
<feature type="domain" description="HTH lysR-type" evidence="5">
    <location>
        <begin position="1"/>
        <end position="60"/>
    </location>
</feature>
<dbReference type="Pfam" id="PF03466">
    <property type="entry name" value="LysR_substrate"/>
    <property type="match status" value="1"/>
</dbReference>
<dbReference type="CDD" id="cd08422">
    <property type="entry name" value="PBP2_CrgA_like"/>
    <property type="match status" value="1"/>
</dbReference>
<dbReference type="InterPro" id="IPR000847">
    <property type="entry name" value="LysR_HTH_N"/>
</dbReference>
<dbReference type="Gene3D" id="1.10.10.10">
    <property type="entry name" value="Winged helix-like DNA-binding domain superfamily/Winged helix DNA-binding domain"/>
    <property type="match status" value="1"/>
</dbReference>
<keyword evidence="2" id="KW-0805">Transcription regulation</keyword>
<evidence type="ECO:0000259" key="5">
    <source>
        <dbReference type="PROSITE" id="PS50931"/>
    </source>
</evidence>
<dbReference type="PANTHER" id="PTHR30537">
    <property type="entry name" value="HTH-TYPE TRANSCRIPTIONAL REGULATOR"/>
    <property type="match status" value="1"/>
</dbReference>
<reference evidence="6 7" key="1">
    <citation type="submission" date="2023-01" db="EMBL/GenBank/DDBJ databases">
        <title>Vibrio sp. KJ40-1 sp.nov, isolated from marine algae.</title>
        <authorList>
            <person name="Butt M."/>
            <person name="Kim J.M.J."/>
            <person name="Jeon C.O.C."/>
        </authorList>
    </citation>
    <scope>NUCLEOTIDE SEQUENCE [LARGE SCALE GENOMIC DNA]</scope>
    <source>
        <strain evidence="6 7">KJ40-1</strain>
    </source>
</reference>
<dbReference type="InterPro" id="IPR005119">
    <property type="entry name" value="LysR_subst-bd"/>
</dbReference>
<protein>
    <submittedName>
        <fullName evidence="6">LysR family transcriptional regulator</fullName>
    </submittedName>
</protein>
<keyword evidence="3" id="KW-0238">DNA-binding</keyword>
<evidence type="ECO:0000256" key="4">
    <source>
        <dbReference type="ARBA" id="ARBA00023163"/>
    </source>
</evidence>
<organism evidence="6 7">
    <name type="scientific">Vibrio algarum</name>
    <dbReference type="NCBI Taxonomy" id="3020714"/>
    <lineage>
        <taxon>Bacteria</taxon>
        <taxon>Pseudomonadati</taxon>
        <taxon>Pseudomonadota</taxon>
        <taxon>Gammaproteobacteria</taxon>
        <taxon>Vibrionales</taxon>
        <taxon>Vibrionaceae</taxon>
        <taxon>Vibrio</taxon>
    </lineage>
</organism>